<dbReference type="PANTHER" id="PTHR47041:SF2">
    <property type="entry name" value="SEC14 CYTOSOLIC FACTOR FAMILY PROTEIN _ PHOSPHOGLYCERIDE TRANSFER FAMILY PROTEIN"/>
    <property type="match status" value="1"/>
</dbReference>
<feature type="domain" description="CRAL-TRIO" evidence="3">
    <location>
        <begin position="243"/>
        <end position="391"/>
    </location>
</feature>
<evidence type="ECO:0000313" key="5">
    <source>
        <dbReference type="Proteomes" id="UP000030748"/>
    </source>
</evidence>
<evidence type="ECO:0000313" key="4">
    <source>
        <dbReference type="EMBL" id="EYU29066.1"/>
    </source>
</evidence>
<feature type="compositionally biased region" description="Low complexity" evidence="1">
    <location>
        <begin position="1"/>
        <end position="21"/>
    </location>
</feature>
<dbReference type="EMBL" id="KI631268">
    <property type="protein sequence ID" value="EYU29066.1"/>
    <property type="molecule type" value="Genomic_DNA"/>
</dbReference>
<dbReference type="eggNOG" id="KOG1471">
    <property type="taxonomic scope" value="Eukaryota"/>
</dbReference>
<dbReference type="InterPro" id="IPR001251">
    <property type="entry name" value="CRAL-TRIO_dom"/>
</dbReference>
<keyword evidence="2" id="KW-0812">Transmembrane</keyword>
<evidence type="ECO:0000256" key="1">
    <source>
        <dbReference type="SAM" id="MobiDB-lite"/>
    </source>
</evidence>
<dbReference type="SMART" id="SM00516">
    <property type="entry name" value="SEC14"/>
    <property type="match status" value="1"/>
</dbReference>
<dbReference type="SUPFAM" id="SSF52087">
    <property type="entry name" value="CRAL/TRIO domain"/>
    <property type="match status" value="1"/>
</dbReference>
<dbReference type="OMA" id="WNPFRVL"/>
<organism evidence="4 5">
    <name type="scientific">Erythranthe guttata</name>
    <name type="common">Yellow monkey flower</name>
    <name type="synonym">Mimulus guttatus</name>
    <dbReference type="NCBI Taxonomy" id="4155"/>
    <lineage>
        <taxon>Eukaryota</taxon>
        <taxon>Viridiplantae</taxon>
        <taxon>Streptophyta</taxon>
        <taxon>Embryophyta</taxon>
        <taxon>Tracheophyta</taxon>
        <taxon>Spermatophyta</taxon>
        <taxon>Magnoliopsida</taxon>
        <taxon>eudicotyledons</taxon>
        <taxon>Gunneridae</taxon>
        <taxon>Pentapetalae</taxon>
        <taxon>asterids</taxon>
        <taxon>lamiids</taxon>
        <taxon>Lamiales</taxon>
        <taxon>Phrymaceae</taxon>
        <taxon>Erythranthe</taxon>
    </lineage>
</organism>
<reference evidence="4 5" key="1">
    <citation type="journal article" date="2013" name="Proc. Natl. Acad. Sci. U.S.A.">
        <title>Fine-scale variation in meiotic recombination in Mimulus inferred from population shotgun sequencing.</title>
        <authorList>
            <person name="Hellsten U."/>
            <person name="Wright K.M."/>
            <person name="Jenkins J."/>
            <person name="Shu S."/>
            <person name="Yuan Y."/>
            <person name="Wessler S.R."/>
            <person name="Schmutz J."/>
            <person name="Willis J.H."/>
            <person name="Rokhsar D.S."/>
        </authorList>
    </citation>
    <scope>NUCLEOTIDE SEQUENCE [LARGE SCALE GENOMIC DNA]</scope>
    <source>
        <strain evidence="5">cv. DUN x IM62</strain>
    </source>
</reference>
<dbReference type="Pfam" id="PF00650">
    <property type="entry name" value="CRAL_TRIO"/>
    <property type="match status" value="1"/>
</dbReference>
<dbReference type="Proteomes" id="UP000030748">
    <property type="component" value="Unassembled WGS sequence"/>
</dbReference>
<sequence length="477" mass="53128">MSSFVKSKNASKSLSTSSGPKSHARQPLISLASNKWGIGKGAGGQVVLFLIKTVALEAVRRFSRAKCPVLWTGLQGLQVLCYPPLKWIQRWNCFGFLVKGMQMISRPLLVLSVVNAFTDPSDCSNFFFDDDDNPPSVADTQVDSESFTRSPSLESNLNMSVGDENPQGLLSTDWMNNLCEELGNQGITLHERFNKEELHRFYEAANGDPSSLLSSVKKTIRWRETYRILSGEELEMWSNMVFWHGLDVKNRPCLIVRLGLACTSLPSHDRPRFAQAVVSQVEHGVLHLVDGENHQISVLLDCQGLSSLKFPMQTMKYCCNLLQDHFPNVLGSLVVIRLPSVVRVIAQTLIQVLKPATKKKLRIEGGAYQKVISECFQTLPSYLGGECTCTRCTKFDTDSLPQILDSPTSTRESSVSDIVVAEDFPSVPTTLQYDDVNTDGYFSRALRTAVIGILIVWVLIAFLEGLYDPESRPTLHM</sequence>
<dbReference type="STRING" id="4155.A0A022QMA6"/>
<dbReference type="OrthoDB" id="1434354at2759"/>
<name>A0A022QMA6_ERYGU</name>
<dbReference type="Gene3D" id="3.40.525.10">
    <property type="entry name" value="CRAL-TRIO lipid binding domain"/>
    <property type="match status" value="1"/>
</dbReference>
<keyword evidence="2" id="KW-1133">Transmembrane helix</keyword>
<dbReference type="KEGG" id="egt:105967199"/>
<dbReference type="EMBL" id="KI631268">
    <property type="protein sequence ID" value="EYU29067.1"/>
    <property type="molecule type" value="Genomic_DNA"/>
</dbReference>
<dbReference type="PROSITE" id="PS50191">
    <property type="entry name" value="CRAL_TRIO"/>
    <property type="match status" value="1"/>
</dbReference>
<dbReference type="InterPro" id="IPR036865">
    <property type="entry name" value="CRAL-TRIO_dom_sf"/>
</dbReference>
<dbReference type="PANTHER" id="PTHR47041">
    <property type="entry name" value="SEC14 CYTOSOLIC FACTOR FAMILY PROTEIN / PHOSPHOGLYCERIDE TRANSFER FAMILY PROTEIN"/>
    <property type="match status" value="1"/>
</dbReference>
<evidence type="ECO:0000256" key="2">
    <source>
        <dbReference type="SAM" id="Phobius"/>
    </source>
</evidence>
<keyword evidence="2" id="KW-0472">Membrane</keyword>
<accession>A0A022QMA6</accession>
<protein>
    <recommendedName>
        <fullName evidence="3">CRAL-TRIO domain-containing protein</fullName>
    </recommendedName>
</protein>
<feature type="transmembrane region" description="Helical" evidence="2">
    <location>
        <begin position="445"/>
        <end position="467"/>
    </location>
</feature>
<evidence type="ECO:0000259" key="3">
    <source>
        <dbReference type="PROSITE" id="PS50191"/>
    </source>
</evidence>
<keyword evidence="5" id="KW-1185">Reference proteome</keyword>
<dbReference type="AlphaFoldDB" id="A0A022QMA6"/>
<dbReference type="CDD" id="cd00170">
    <property type="entry name" value="SEC14"/>
    <property type="match status" value="1"/>
</dbReference>
<proteinExistence type="predicted"/>
<gene>
    <name evidence="4" type="ORF">MIMGU_mgv1a005620mg</name>
</gene>
<feature type="region of interest" description="Disordered" evidence="1">
    <location>
        <begin position="1"/>
        <end position="24"/>
    </location>
</feature>